<proteinExistence type="predicted"/>
<dbReference type="OrthoDB" id="6132182at2759"/>
<protein>
    <recommendedName>
        <fullName evidence="4">Tyrosinase copper-binding domain-containing protein</fullName>
    </recommendedName>
</protein>
<name>M2T6M1_COCSN</name>
<evidence type="ECO:0000313" key="6">
    <source>
        <dbReference type="Proteomes" id="UP000016934"/>
    </source>
</evidence>
<dbReference type="InterPro" id="IPR050316">
    <property type="entry name" value="Tyrosinase/Hemocyanin"/>
</dbReference>
<dbReference type="AlphaFoldDB" id="M2T6M1"/>
<feature type="chain" id="PRO_5004026279" description="Tyrosinase copper-binding domain-containing protein" evidence="3">
    <location>
        <begin position="18"/>
        <end position="267"/>
    </location>
</feature>
<reference evidence="5 6" key="1">
    <citation type="journal article" date="2012" name="PLoS Pathog.">
        <title>Diverse lifestyles and strategies of plant pathogenesis encoded in the genomes of eighteen Dothideomycetes fungi.</title>
        <authorList>
            <person name="Ohm R.A."/>
            <person name="Feau N."/>
            <person name="Henrissat B."/>
            <person name="Schoch C.L."/>
            <person name="Horwitz B.A."/>
            <person name="Barry K.W."/>
            <person name="Condon B.J."/>
            <person name="Copeland A.C."/>
            <person name="Dhillon B."/>
            <person name="Glaser F."/>
            <person name="Hesse C.N."/>
            <person name="Kosti I."/>
            <person name="LaButti K."/>
            <person name="Lindquist E.A."/>
            <person name="Lucas S."/>
            <person name="Salamov A.A."/>
            <person name="Bradshaw R.E."/>
            <person name="Ciuffetti L."/>
            <person name="Hamelin R.C."/>
            <person name="Kema G.H.J."/>
            <person name="Lawrence C."/>
            <person name="Scott J.A."/>
            <person name="Spatafora J.W."/>
            <person name="Turgeon B.G."/>
            <person name="de Wit P.J.G.M."/>
            <person name="Zhong S."/>
            <person name="Goodwin S.B."/>
            <person name="Grigoriev I.V."/>
        </authorList>
    </citation>
    <scope>NUCLEOTIDE SEQUENCE [LARGE SCALE GENOMIC DNA]</scope>
    <source>
        <strain evidence="6">ND90Pr / ATCC 201652</strain>
    </source>
</reference>
<gene>
    <name evidence="5" type="ORF">COCSADRAFT_355670</name>
</gene>
<dbReference type="Proteomes" id="UP000016934">
    <property type="component" value="Unassembled WGS sequence"/>
</dbReference>
<sequence>MLFNSIVLFAAASLTHAVVLPAPQVSDRSKCIDSPQRIEWRKLEPAKQKSHIDAVLCLKTKPSRISLKSLFDDFPHVHFQVASSIHNQATFLPWHRYFTKCYFDALGECGYSGPGTQTLDHDSLIVSPFMSSTTGFDGNGDPNRSEYYAPNGQILSCVDSRPFKDLRPEYLPNSPTEITEGGHCFFRKLAEVNKLEAWNTMKDTLTPEYVANQQKLEVFAKFAPALEANPHGTIHASLGGEMNPTTSPNESLFFLHHPQIDRLWWTW</sequence>
<keyword evidence="3" id="KW-0732">Signal</keyword>
<dbReference type="PRINTS" id="PR00092">
    <property type="entry name" value="TYROSINASE"/>
</dbReference>
<keyword evidence="1" id="KW-0479">Metal-binding</keyword>
<dbReference type="PANTHER" id="PTHR11474:SF126">
    <property type="entry name" value="TYROSINASE-LIKE PROTEIN TYR-1-RELATED"/>
    <property type="match status" value="1"/>
</dbReference>
<accession>M2T6M1</accession>
<dbReference type="EMBL" id="KB445642">
    <property type="protein sequence ID" value="EMD64592.1"/>
    <property type="molecule type" value="Genomic_DNA"/>
</dbReference>
<dbReference type="GO" id="GO:0046872">
    <property type="term" value="F:metal ion binding"/>
    <property type="evidence" value="ECO:0007669"/>
    <property type="project" value="UniProtKB-KW"/>
</dbReference>
<dbReference type="Gene3D" id="1.10.1280.10">
    <property type="entry name" value="Di-copper center containing domain from catechol oxidase"/>
    <property type="match status" value="1"/>
</dbReference>
<dbReference type="InterPro" id="IPR008922">
    <property type="entry name" value="Di-copper_centre_dom_sf"/>
</dbReference>
<dbReference type="SUPFAM" id="SSF48056">
    <property type="entry name" value="Di-copper centre-containing domain"/>
    <property type="match status" value="1"/>
</dbReference>
<dbReference type="GeneID" id="19138386"/>
<dbReference type="RefSeq" id="XP_007699217.1">
    <property type="nucleotide sequence ID" value="XM_007701027.1"/>
</dbReference>
<evidence type="ECO:0000313" key="5">
    <source>
        <dbReference type="EMBL" id="EMD64592.1"/>
    </source>
</evidence>
<keyword evidence="2" id="KW-0186">Copper</keyword>
<evidence type="ECO:0000259" key="4">
    <source>
        <dbReference type="Pfam" id="PF00264"/>
    </source>
</evidence>
<dbReference type="eggNOG" id="ENOG502S31Y">
    <property type="taxonomic scope" value="Eukaryota"/>
</dbReference>
<dbReference type="InterPro" id="IPR002227">
    <property type="entry name" value="Tyrosinase_Cu-bd"/>
</dbReference>
<dbReference type="STRING" id="665912.M2T6M1"/>
<keyword evidence="6" id="KW-1185">Reference proteome</keyword>
<dbReference type="KEGG" id="bsc:COCSADRAFT_355670"/>
<feature type="signal peptide" evidence="3">
    <location>
        <begin position="1"/>
        <end position="17"/>
    </location>
</feature>
<organism evidence="5 6">
    <name type="scientific">Cochliobolus sativus (strain ND90Pr / ATCC 201652)</name>
    <name type="common">Common root rot and spot blotch fungus</name>
    <name type="synonym">Bipolaris sorokiniana</name>
    <dbReference type="NCBI Taxonomy" id="665912"/>
    <lineage>
        <taxon>Eukaryota</taxon>
        <taxon>Fungi</taxon>
        <taxon>Dikarya</taxon>
        <taxon>Ascomycota</taxon>
        <taxon>Pezizomycotina</taxon>
        <taxon>Dothideomycetes</taxon>
        <taxon>Pleosporomycetidae</taxon>
        <taxon>Pleosporales</taxon>
        <taxon>Pleosporineae</taxon>
        <taxon>Pleosporaceae</taxon>
        <taxon>Bipolaris</taxon>
    </lineage>
</organism>
<evidence type="ECO:0000256" key="2">
    <source>
        <dbReference type="ARBA" id="ARBA00023008"/>
    </source>
</evidence>
<feature type="domain" description="Tyrosinase copper-binding" evidence="4">
    <location>
        <begin position="69"/>
        <end position="267"/>
    </location>
</feature>
<evidence type="ECO:0000256" key="1">
    <source>
        <dbReference type="ARBA" id="ARBA00022723"/>
    </source>
</evidence>
<dbReference type="OMA" id="WHRYFTK"/>
<reference evidence="6" key="2">
    <citation type="journal article" date="2013" name="PLoS Genet.">
        <title>Comparative genome structure, secondary metabolite, and effector coding capacity across Cochliobolus pathogens.</title>
        <authorList>
            <person name="Condon B.J."/>
            <person name="Leng Y."/>
            <person name="Wu D."/>
            <person name="Bushley K.E."/>
            <person name="Ohm R.A."/>
            <person name="Otillar R."/>
            <person name="Martin J."/>
            <person name="Schackwitz W."/>
            <person name="Grimwood J."/>
            <person name="MohdZainudin N."/>
            <person name="Xue C."/>
            <person name="Wang R."/>
            <person name="Manning V.A."/>
            <person name="Dhillon B."/>
            <person name="Tu Z.J."/>
            <person name="Steffenson B.J."/>
            <person name="Salamov A."/>
            <person name="Sun H."/>
            <person name="Lowry S."/>
            <person name="LaButti K."/>
            <person name="Han J."/>
            <person name="Copeland A."/>
            <person name="Lindquist E."/>
            <person name="Barry K."/>
            <person name="Schmutz J."/>
            <person name="Baker S.E."/>
            <person name="Ciuffetti L.M."/>
            <person name="Grigoriev I.V."/>
            <person name="Zhong S."/>
            <person name="Turgeon B.G."/>
        </authorList>
    </citation>
    <scope>NUCLEOTIDE SEQUENCE [LARGE SCALE GENOMIC DNA]</scope>
    <source>
        <strain evidence="6">ND90Pr / ATCC 201652</strain>
    </source>
</reference>
<dbReference type="Pfam" id="PF00264">
    <property type="entry name" value="Tyrosinase"/>
    <property type="match status" value="1"/>
</dbReference>
<evidence type="ECO:0000256" key="3">
    <source>
        <dbReference type="SAM" id="SignalP"/>
    </source>
</evidence>
<dbReference type="HOGENOM" id="CLU_035914_1_2_1"/>
<dbReference type="PANTHER" id="PTHR11474">
    <property type="entry name" value="TYROSINASE FAMILY MEMBER"/>
    <property type="match status" value="1"/>
</dbReference>
<dbReference type="GO" id="GO:0016491">
    <property type="term" value="F:oxidoreductase activity"/>
    <property type="evidence" value="ECO:0007669"/>
    <property type="project" value="InterPro"/>
</dbReference>